<evidence type="ECO:0000256" key="3">
    <source>
        <dbReference type="ARBA" id="ARBA00023163"/>
    </source>
</evidence>
<feature type="domain" description="HTH araC/xylS-type" evidence="5">
    <location>
        <begin position="247"/>
        <end position="355"/>
    </location>
</feature>
<evidence type="ECO:0000256" key="2">
    <source>
        <dbReference type="ARBA" id="ARBA00023125"/>
    </source>
</evidence>
<keyword evidence="7" id="KW-1185">Reference proteome</keyword>
<gene>
    <name evidence="6" type="ORF">FHS57_002454</name>
</gene>
<keyword evidence="4" id="KW-1133">Transmembrane helix</keyword>
<dbReference type="RefSeq" id="WP_183973895.1">
    <property type="nucleotide sequence ID" value="NZ_JACIBY010000004.1"/>
</dbReference>
<accession>A0A7W5ZKD9</accession>
<feature type="transmembrane region" description="Helical" evidence="4">
    <location>
        <begin position="6"/>
        <end position="21"/>
    </location>
</feature>
<evidence type="ECO:0000259" key="5">
    <source>
        <dbReference type="PROSITE" id="PS01124"/>
    </source>
</evidence>
<evidence type="ECO:0000313" key="7">
    <source>
        <dbReference type="Proteomes" id="UP000541352"/>
    </source>
</evidence>
<keyword evidence="4" id="KW-0812">Transmembrane</keyword>
<dbReference type="AlphaFoldDB" id="A0A7W5ZKD9"/>
<evidence type="ECO:0000313" key="6">
    <source>
        <dbReference type="EMBL" id="MBB3838449.1"/>
    </source>
</evidence>
<feature type="transmembrane region" description="Helical" evidence="4">
    <location>
        <begin position="154"/>
        <end position="174"/>
    </location>
</feature>
<dbReference type="GO" id="GO:0043565">
    <property type="term" value="F:sequence-specific DNA binding"/>
    <property type="evidence" value="ECO:0007669"/>
    <property type="project" value="InterPro"/>
</dbReference>
<dbReference type="Pfam" id="PF12833">
    <property type="entry name" value="HTH_18"/>
    <property type="match status" value="1"/>
</dbReference>
<dbReference type="PANTHER" id="PTHR43280">
    <property type="entry name" value="ARAC-FAMILY TRANSCRIPTIONAL REGULATOR"/>
    <property type="match status" value="1"/>
</dbReference>
<dbReference type="Proteomes" id="UP000541352">
    <property type="component" value="Unassembled WGS sequence"/>
</dbReference>
<dbReference type="PROSITE" id="PS00041">
    <property type="entry name" value="HTH_ARAC_FAMILY_1"/>
    <property type="match status" value="1"/>
</dbReference>
<dbReference type="Gene3D" id="1.10.10.60">
    <property type="entry name" value="Homeodomain-like"/>
    <property type="match status" value="2"/>
</dbReference>
<protein>
    <submittedName>
        <fullName evidence="6">AraC-like DNA-binding protein</fullName>
    </submittedName>
</protein>
<keyword evidence="3" id="KW-0804">Transcription</keyword>
<keyword evidence="2 6" id="KW-0238">DNA-binding</keyword>
<feature type="transmembrane region" description="Helical" evidence="4">
    <location>
        <begin position="54"/>
        <end position="74"/>
    </location>
</feature>
<keyword evidence="1" id="KW-0805">Transcription regulation</keyword>
<dbReference type="InterPro" id="IPR018060">
    <property type="entry name" value="HTH_AraC"/>
</dbReference>
<organism evidence="6 7">
    <name type="scientific">Runella defluvii</name>
    <dbReference type="NCBI Taxonomy" id="370973"/>
    <lineage>
        <taxon>Bacteria</taxon>
        <taxon>Pseudomonadati</taxon>
        <taxon>Bacteroidota</taxon>
        <taxon>Cytophagia</taxon>
        <taxon>Cytophagales</taxon>
        <taxon>Spirosomataceae</taxon>
        <taxon>Runella</taxon>
    </lineage>
</organism>
<dbReference type="EMBL" id="JACIBY010000004">
    <property type="protein sequence ID" value="MBB3838449.1"/>
    <property type="molecule type" value="Genomic_DNA"/>
</dbReference>
<keyword evidence="4" id="KW-0472">Membrane</keyword>
<dbReference type="InterPro" id="IPR009057">
    <property type="entry name" value="Homeodomain-like_sf"/>
</dbReference>
<dbReference type="InterPro" id="IPR018062">
    <property type="entry name" value="HTH_AraC-typ_CS"/>
</dbReference>
<feature type="transmembrane region" description="Helical" evidence="4">
    <location>
        <begin position="28"/>
        <end position="48"/>
    </location>
</feature>
<dbReference type="SUPFAM" id="SSF46689">
    <property type="entry name" value="Homeodomain-like"/>
    <property type="match status" value="1"/>
</dbReference>
<dbReference type="GO" id="GO:0003700">
    <property type="term" value="F:DNA-binding transcription factor activity"/>
    <property type="evidence" value="ECO:0007669"/>
    <property type="project" value="InterPro"/>
</dbReference>
<feature type="transmembrane region" description="Helical" evidence="4">
    <location>
        <begin position="119"/>
        <end position="142"/>
    </location>
</feature>
<feature type="transmembrane region" description="Helical" evidence="4">
    <location>
        <begin position="86"/>
        <end position="107"/>
    </location>
</feature>
<name>A0A7W5ZKD9_9BACT</name>
<dbReference type="PROSITE" id="PS01124">
    <property type="entry name" value="HTH_ARAC_FAMILY_2"/>
    <property type="match status" value="1"/>
</dbReference>
<reference evidence="6 7" key="1">
    <citation type="submission" date="2020-08" db="EMBL/GenBank/DDBJ databases">
        <title>Genomic Encyclopedia of Type Strains, Phase IV (KMG-IV): sequencing the most valuable type-strain genomes for metagenomic binning, comparative biology and taxonomic classification.</title>
        <authorList>
            <person name="Goeker M."/>
        </authorList>
    </citation>
    <scope>NUCLEOTIDE SEQUENCE [LARGE SCALE GENOMIC DNA]</scope>
    <source>
        <strain evidence="6 7">DSM 17976</strain>
    </source>
</reference>
<dbReference type="SMART" id="SM00342">
    <property type="entry name" value="HTH_ARAC"/>
    <property type="match status" value="1"/>
</dbReference>
<sequence>MEANIINIGLCLWASVLCFRFKKESYPYYLGAIFVILGIHQAFSLLPIGMMKGFMRWIPETLLLLIPVALVQSVRTALGHTEAFSAKWLLVPAGLYVKAFSYMYAAGMVQHDNFYQSTFFFTALGGAFLFNVGTAIYLETLVFKHYEIATKDKLFYSIQGLIGGILTCILMMGVEVFFVVPQYVSLTVVGLISALTILAVTMEWFQAGVPAVSLPIKVKDERLQAVRIASATNTLSPKKELAPELREEYVQRVKEALETKELYLNVKLSLSEFAKEIGMNPHHLSYIINREWELNFNELLNVYRINRAKQLLLEPGNETATMFAIAIDSGFNSESSFYTVFKRNTGLSPKKFKDSIKSTSEL</sequence>
<evidence type="ECO:0000256" key="4">
    <source>
        <dbReference type="SAM" id="Phobius"/>
    </source>
</evidence>
<comment type="caution">
    <text evidence="6">The sequence shown here is derived from an EMBL/GenBank/DDBJ whole genome shotgun (WGS) entry which is preliminary data.</text>
</comment>
<proteinExistence type="predicted"/>
<feature type="transmembrane region" description="Helical" evidence="4">
    <location>
        <begin position="180"/>
        <end position="200"/>
    </location>
</feature>
<dbReference type="PANTHER" id="PTHR43280:SF29">
    <property type="entry name" value="ARAC-FAMILY TRANSCRIPTIONAL REGULATOR"/>
    <property type="match status" value="1"/>
</dbReference>
<evidence type="ECO:0000256" key="1">
    <source>
        <dbReference type="ARBA" id="ARBA00023015"/>
    </source>
</evidence>